<proteinExistence type="inferred from homology"/>
<evidence type="ECO:0000256" key="2">
    <source>
        <dbReference type="ARBA" id="ARBA00023002"/>
    </source>
</evidence>
<evidence type="ECO:0000313" key="3">
    <source>
        <dbReference type="EMBL" id="MEX6690243.1"/>
    </source>
</evidence>
<dbReference type="Proteomes" id="UP001560573">
    <property type="component" value="Unassembled WGS sequence"/>
</dbReference>
<dbReference type="InterPro" id="IPR036291">
    <property type="entry name" value="NAD(P)-bd_dom_sf"/>
</dbReference>
<name>A0ABV3ZNN9_9BACT</name>
<gene>
    <name evidence="3" type="ORF">QTN47_22225</name>
</gene>
<keyword evidence="4" id="KW-1185">Reference proteome</keyword>
<comment type="caution">
    <text evidence="3">The sequence shown here is derived from an EMBL/GenBank/DDBJ whole genome shotgun (WGS) entry which is preliminary data.</text>
</comment>
<dbReference type="EMBL" id="JAULBC010000008">
    <property type="protein sequence ID" value="MEX6690243.1"/>
    <property type="molecule type" value="Genomic_DNA"/>
</dbReference>
<dbReference type="SUPFAM" id="SSF51735">
    <property type="entry name" value="NAD(P)-binding Rossmann-fold domains"/>
    <property type="match status" value="1"/>
</dbReference>
<evidence type="ECO:0000256" key="1">
    <source>
        <dbReference type="ARBA" id="ARBA00006484"/>
    </source>
</evidence>
<dbReference type="Pfam" id="PF00106">
    <property type="entry name" value="adh_short"/>
    <property type="match status" value="1"/>
</dbReference>
<evidence type="ECO:0000313" key="4">
    <source>
        <dbReference type="Proteomes" id="UP001560573"/>
    </source>
</evidence>
<accession>A0ABV3ZNN9</accession>
<dbReference type="InterPro" id="IPR002347">
    <property type="entry name" value="SDR_fam"/>
</dbReference>
<dbReference type="Gene3D" id="3.40.50.720">
    <property type="entry name" value="NAD(P)-binding Rossmann-like Domain"/>
    <property type="match status" value="1"/>
</dbReference>
<dbReference type="PANTHER" id="PTHR43391:SF94">
    <property type="entry name" value="OXIDOREDUCTASE-RELATED"/>
    <property type="match status" value="1"/>
</dbReference>
<protein>
    <submittedName>
        <fullName evidence="3">SDR family NAD(P)-dependent oxidoreductase</fullName>
    </submittedName>
</protein>
<dbReference type="PRINTS" id="PR00081">
    <property type="entry name" value="GDHRDH"/>
</dbReference>
<comment type="similarity">
    <text evidence="1">Belongs to the short-chain dehydrogenases/reductases (SDR) family.</text>
</comment>
<organism evidence="3 4">
    <name type="scientific">Danxiaibacter flavus</name>
    <dbReference type="NCBI Taxonomy" id="3049108"/>
    <lineage>
        <taxon>Bacteria</taxon>
        <taxon>Pseudomonadati</taxon>
        <taxon>Bacteroidota</taxon>
        <taxon>Chitinophagia</taxon>
        <taxon>Chitinophagales</taxon>
        <taxon>Chitinophagaceae</taxon>
        <taxon>Danxiaibacter</taxon>
    </lineage>
</organism>
<dbReference type="RefSeq" id="WP_369331658.1">
    <property type="nucleotide sequence ID" value="NZ_JAULBC010000008.1"/>
</dbReference>
<sequence>MNKTILILGANSDVAKECIQLYTSEGNYVIAASRSTDALHEFVAQRNIDSNKIAILYFDAVDFDSHQPFYDALPTKPHIVLYAAGYLKNNEEALRNWQGSFQMMKVHYCGAVSILNIIAMDVSNDKLERIIGLSSLSGVRGRKSNFVYGSTKSAFTQYLAGLRQYLFPRKIKVNVVVAGYIRSKMTAGLDLPESLMLEPSFIARAVVNAGNQFTIVPGFKWKMIYHILRLMPEKLVAKLP</sequence>
<dbReference type="PANTHER" id="PTHR43391">
    <property type="entry name" value="RETINOL DEHYDROGENASE-RELATED"/>
    <property type="match status" value="1"/>
</dbReference>
<reference evidence="3 4" key="1">
    <citation type="submission" date="2023-07" db="EMBL/GenBank/DDBJ databases">
        <authorList>
            <person name="Lian W.-H."/>
        </authorList>
    </citation>
    <scope>NUCLEOTIDE SEQUENCE [LARGE SCALE GENOMIC DNA]</scope>
    <source>
        <strain evidence="3 4">SYSU DXS3180</strain>
    </source>
</reference>
<keyword evidence="2" id="KW-0560">Oxidoreductase</keyword>